<gene>
    <name evidence="1" type="ORF">LCGC14_1281920</name>
</gene>
<name>A0A0F9KWL1_9ZZZZ</name>
<protein>
    <submittedName>
        <fullName evidence="1">Uncharacterized protein</fullName>
    </submittedName>
</protein>
<proteinExistence type="predicted"/>
<sequence>MARYAKNTKVSVEKSKSELERTLQRYGAQQFMSGWDQDMAYVAFVINNRAYKMTLPLPSRSEFKYSPSGSRELTKERMLGAWEQACRQRWRALLLMLKGKLEGIECGAATLENEFLAYACLPNGETVSQWLQPQMDNVLEGNMPKLLT</sequence>
<reference evidence="1" key="1">
    <citation type="journal article" date="2015" name="Nature">
        <title>Complex archaea that bridge the gap between prokaryotes and eukaryotes.</title>
        <authorList>
            <person name="Spang A."/>
            <person name="Saw J.H."/>
            <person name="Jorgensen S.L."/>
            <person name="Zaremba-Niedzwiedzka K."/>
            <person name="Martijn J."/>
            <person name="Lind A.E."/>
            <person name="van Eijk R."/>
            <person name="Schleper C."/>
            <person name="Guy L."/>
            <person name="Ettema T.J."/>
        </authorList>
    </citation>
    <scope>NUCLEOTIDE SEQUENCE</scope>
</reference>
<dbReference type="EMBL" id="LAZR01007298">
    <property type="protein sequence ID" value="KKM86153.1"/>
    <property type="molecule type" value="Genomic_DNA"/>
</dbReference>
<comment type="caution">
    <text evidence="1">The sequence shown here is derived from an EMBL/GenBank/DDBJ whole genome shotgun (WGS) entry which is preliminary data.</text>
</comment>
<evidence type="ECO:0000313" key="1">
    <source>
        <dbReference type="EMBL" id="KKM86153.1"/>
    </source>
</evidence>
<dbReference type="AlphaFoldDB" id="A0A0F9KWL1"/>
<organism evidence="1">
    <name type="scientific">marine sediment metagenome</name>
    <dbReference type="NCBI Taxonomy" id="412755"/>
    <lineage>
        <taxon>unclassified sequences</taxon>
        <taxon>metagenomes</taxon>
        <taxon>ecological metagenomes</taxon>
    </lineage>
</organism>
<accession>A0A0F9KWL1</accession>